<keyword evidence="2" id="KW-1185">Reference proteome</keyword>
<keyword evidence="1" id="KW-1133">Transmembrane helix</keyword>
<reference evidence="3" key="1">
    <citation type="submission" date="2022-11" db="UniProtKB">
        <authorList>
            <consortium name="WormBaseParasite"/>
        </authorList>
    </citation>
    <scope>IDENTIFICATION</scope>
</reference>
<dbReference type="WBParaSite" id="scf7180000422427.g8946">
    <property type="protein sequence ID" value="scf7180000422427.g8946"/>
    <property type="gene ID" value="scf7180000422427.g8946"/>
</dbReference>
<keyword evidence="1" id="KW-0812">Transmembrane</keyword>
<protein>
    <submittedName>
        <fullName evidence="3">Uncharacterized protein</fullName>
    </submittedName>
</protein>
<evidence type="ECO:0000256" key="1">
    <source>
        <dbReference type="SAM" id="Phobius"/>
    </source>
</evidence>
<accession>A0A915NXJ2</accession>
<organism evidence="2 3">
    <name type="scientific">Meloidogyne floridensis</name>
    <dbReference type="NCBI Taxonomy" id="298350"/>
    <lineage>
        <taxon>Eukaryota</taxon>
        <taxon>Metazoa</taxon>
        <taxon>Ecdysozoa</taxon>
        <taxon>Nematoda</taxon>
        <taxon>Chromadorea</taxon>
        <taxon>Rhabditida</taxon>
        <taxon>Tylenchina</taxon>
        <taxon>Tylenchomorpha</taxon>
        <taxon>Tylenchoidea</taxon>
        <taxon>Meloidogynidae</taxon>
        <taxon>Meloidogyninae</taxon>
        <taxon>Meloidogyne</taxon>
    </lineage>
</organism>
<sequence length="171" mass="19166">MPEVLNIPIVESTTSRYKPSNLTRVASIVVCFLFAALISTLTVRYFSDVTPIPTQVQEVAEQRQSRIPSIFERMDALHSKVSELERTLEAITRKEHLAWNNQQTKNLLFPRRTQPFATTEANIPTVTISDVAATSMLIIEQQLAVVLRAGERLGISPEAILEHLRIQNGDG</sequence>
<name>A0A915NXJ2_9BILA</name>
<proteinExistence type="predicted"/>
<keyword evidence="1" id="KW-0472">Membrane</keyword>
<dbReference type="Proteomes" id="UP000887560">
    <property type="component" value="Unplaced"/>
</dbReference>
<evidence type="ECO:0000313" key="3">
    <source>
        <dbReference type="WBParaSite" id="scf7180000422427.g8946"/>
    </source>
</evidence>
<dbReference type="AlphaFoldDB" id="A0A915NXJ2"/>
<evidence type="ECO:0000313" key="2">
    <source>
        <dbReference type="Proteomes" id="UP000887560"/>
    </source>
</evidence>
<feature type="transmembrane region" description="Helical" evidence="1">
    <location>
        <begin position="25"/>
        <end position="46"/>
    </location>
</feature>